<evidence type="ECO:0000313" key="2">
    <source>
        <dbReference type="Proteomes" id="UP000796761"/>
    </source>
</evidence>
<dbReference type="SUPFAM" id="SSF47353">
    <property type="entry name" value="Retrovirus capsid dimerization domain-like"/>
    <property type="match status" value="1"/>
</dbReference>
<name>A0A8K1FZE9_9PASS</name>
<reference evidence="1" key="1">
    <citation type="submission" date="2019-04" db="EMBL/GenBank/DDBJ databases">
        <title>Genome assembly of Zosterops borbonicus 15179.</title>
        <authorList>
            <person name="Leroy T."/>
            <person name="Anselmetti Y."/>
            <person name="Tilak M.-K."/>
            <person name="Nabholz B."/>
        </authorList>
    </citation>
    <scope>NUCLEOTIDE SEQUENCE</scope>
    <source>
        <strain evidence="1">HGM_15179</strain>
        <tissue evidence="1">Muscle</tissue>
    </source>
</reference>
<keyword evidence="2" id="KW-1185">Reference proteome</keyword>
<organism evidence="1 2">
    <name type="scientific">Zosterops borbonicus</name>
    <dbReference type="NCBI Taxonomy" id="364589"/>
    <lineage>
        <taxon>Eukaryota</taxon>
        <taxon>Metazoa</taxon>
        <taxon>Chordata</taxon>
        <taxon>Craniata</taxon>
        <taxon>Vertebrata</taxon>
        <taxon>Euteleostomi</taxon>
        <taxon>Archelosauria</taxon>
        <taxon>Archosauria</taxon>
        <taxon>Dinosauria</taxon>
        <taxon>Saurischia</taxon>
        <taxon>Theropoda</taxon>
        <taxon>Coelurosauria</taxon>
        <taxon>Aves</taxon>
        <taxon>Neognathae</taxon>
        <taxon>Neoaves</taxon>
        <taxon>Telluraves</taxon>
        <taxon>Australaves</taxon>
        <taxon>Passeriformes</taxon>
        <taxon>Sylvioidea</taxon>
        <taxon>Zosteropidae</taxon>
        <taxon>Zosterops</taxon>
    </lineage>
</organism>
<dbReference type="AlphaFoldDB" id="A0A8K1FZE9"/>
<protein>
    <submittedName>
        <fullName evidence="1">Uncharacterized protein</fullName>
    </submittedName>
</protein>
<accession>A0A8K1FZE9</accession>
<dbReference type="EMBL" id="SWJQ01001219">
    <property type="protein sequence ID" value="TRZ08878.1"/>
    <property type="molecule type" value="Genomic_DNA"/>
</dbReference>
<sequence>MHHKEFLETQYLEGTLLSRAHRPARVEFSLDYILARHARETSRESQSHRSPVEHHDITTIAALPTALPNPVSVWQKVKQAAITSGDYEGTELIDVPMSGGWESEDRTIAIYPVIRGNGTASDKHTPFQWPVLSELHQLVAKHSLSSTAIANMLRFLTTKEDNDNEDCQKVIELLRNENPSLNELINACAKVGSNSHNMTMLADSIAASVKIRRCKETKVSGQQVNLKYFGPRLLVIRGPI</sequence>
<evidence type="ECO:0000313" key="1">
    <source>
        <dbReference type="EMBL" id="TRZ08878.1"/>
    </source>
</evidence>
<comment type="caution">
    <text evidence="1">The sequence shown here is derived from an EMBL/GenBank/DDBJ whole genome shotgun (WGS) entry which is preliminary data.</text>
</comment>
<dbReference type="OrthoDB" id="10409387at2759"/>
<gene>
    <name evidence="1" type="ORF">HGM15179_018227</name>
</gene>
<dbReference type="InterPro" id="IPR008916">
    <property type="entry name" value="Retrov_capsid_C"/>
</dbReference>
<proteinExistence type="predicted"/>
<dbReference type="Proteomes" id="UP000796761">
    <property type="component" value="Unassembled WGS sequence"/>
</dbReference>
<dbReference type="Gene3D" id="1.10.1200.30">
    <property type="match status" value="1"/>
</dbReference>
<feature type="non-terminal residue" evidence="1">
    <location>
        <position position="1"/>
    </location>
</feature>